<gene>
    <name evidence="3" type="ORF">JQC93_00755</name>
</gene>
<dbReference type="RefSeq" id="WP_205156570.1">
    <property type="nucleotide sequence ID" value="NZ_JAFEUM010000001.1"/>
</dbReference>
<keyword evidence="1" id="KW-0560">Oxidoreductase</keyword>
<dbReference type="Gene3D" id="3.40.50.360">
    <property type="match status" value="1"/>
</dbReference>
<dbReference type="PANTHER" id="PTHR47307:SF1">
    <property type="entry name" value="GLUTATHIONE-REGULATED POTASSIUM-EFFLUX SYSTEM ANCILLARY PROTEIN KEFG"/>
    <property type="match status" value="1"/>
</dbReference>
<dbReference type="EMBL" id="JAFEUM010000001">
    <property type="protein sequence ID" value="MBM7034918.1"/>
    <property type="molecule type" value="Genomic_DNA"/>
</dbReference>
<evidence type="ECO:0000313" key="3">
    <source>
        <dbReference type="EMBL" id="MBM7034918.1"/>
    </source>
</evidence>
<feature type="domain" description="Flavodoxin-like fold" evidence="2">
    <location>
        <begin position="13"/>
        <end position="182"/>
    </location>
</feature>
<dbReference type="SUPFAM" id="SSF52218">
    <property type="entry name" value="Flavoproteins"/>
    <property type="match status" value="1"/>
</dbReference>
<name>A0ABS2HBD7_9VIBR</name>
<evidence type="ECO:0000256" key="1">
    <source>
        <dbReference type="ARBA" id="ARBA00023002"/>
    </source>
</evidence>
<reference evidence="3 4" key="1">
    <citation type="submission" date="2021-02" db="EMBL/GenBank/DDBJ databases">
        <authorList>
            <person name="Park J.-S."/>
        </authorList>
    </citation>
    <scope>NUCLEOTIDE SEQUENCE [LARGE SCALE GENOMIC DNA]</scope>
    <source>
        <strain evidence="3 4">188UL20-2</strain>
    </source>
</reference>
<proteinExistence type="predicted"/>
<dbReference type="InterPro" id="IPR046980">
    <property type="entry name" value="KefG/KefF"/>
</dbReference>
<accession>A0ABS2HBD7</accession>
<comment type="caution">
    <text evidence="3">The sequence shown here is derived from an EMBL/GenBank/DDBJ whole genome shotgun (WGS) entry which is preliminary data.</text>
</comment>
<organism evidence="3 4">
    <name type="scientific">Vibrio ulleungensis</name>
    <dbReference type="NCBI Taxonomy" id="2807619"/>
    <lineage>
        <taxon>Bacteria</taxon>
        <taxon>Pseudomonadati</taxon>
        <taxon>Pseudomonadota</taxon>
        <taxon>Gammaproteobacteria</taxon>
        <taxon>Vibrionales</taxon>
        <taxon>Vibrionaceae</taxon>
        <taxon>Vibrio</taxon>
    </lineage>
</organism>
<evidence type="ECO:0000259" key="2">
    <source>
        <dbReference type="Pfam" id="PF02525"/>
    </source>
</evidence>
<dbReference type="InterPro" id="IPR029039">
    <property type="entry name" value="Flavoprotein-like_sf"/>
</dbReference>
<dbReference type="Pfam" id="PF02525">
    <property type="entry name" value="Flavodoxin_2"/>
    <property type="match status" value="1"/>
</dbReference>
<dbReference type="PANTHER" id="PTHR47307">
    <property type="entry name" value="GLUTATHIONE-REGULATED POTASSIUM-EFFLUX SYSTEM ANCILLARY PROTEIN KEFG"/>
    <property type="match status" value="1"/>
</dbReference>
<sequence>MPNSDQQDAPHNSKVLVLFAHPSIGRSEVNKPLFELSQTIPGVTAVDLYAEYPTFRINIDKEQQRLKDHDVVVFMFPLYWYSTPAIFKEWQDLVLEYGFAYGHDGTALHGKSFMCVISAGGKEEAYQTDGYNHFSIRELLQPLEQTANLTGMRYLAPFVLFGSRTAVEEGRVKAHAEQWKQTLQALVADQVDLKKARQVPLLNQHLGSVIKEPQL</sequence>
<dbReference type="Proteomes" id="UP000809621">
    <property type="component" value="Unassembled WGS sequence"/>
</dbReference>
<keyword evidence="4" id="KW-1185">Reference proteome</keyword>
<protein>
    <submittedName>
        <fullName evidence="3">NAD(P)H-dependent oxidoreductase</fullName>
    </submittedName>
</protein>
<evidence type="ECO:0000313" key="4">
    <source>
        <dbReference type="Proteomes" id="UP000809621"/>
    </source>
</evidence>
<dbReference type="InterPro" id="IPR003680">
    <property type="entry name" value="Flavodoxin_fold"/>
</dbReference>